<keyword evidence="3" id="KW-1185">Reference proteome</keyword>
<gene>
    <name evidence="1" type="ORF">MFU01_17770</name>
    <name evidence="2" type="ORF">SAMN05443572_104629</name>
</gene>
<reference evidence="2 3" key="1">
    <citation type="submission" date="2016-10" db="EMBL/GenBank/DDBJ databases">
        <authorList>
            <person name="Varghese N."/>
            <person name="Submissions S."/>
        </authorList>
    </citation>
    <scope>NUCLEOTIDE SEQUENCE [LARGE SCALE GENOMIC DNA]</scope>
    <source>
        <strain evidence="2 3">DSM 16525</strain>
    </source>
</reference>
<evidence type="ECO:0000313" key="1">
    <source>
        <dbReference type="EMBL" id="GEN06740.1"/>
    </source>
</evidence>
<evidence type="ECO:0000313" key="3">
    <source>
        <dbReference type="Proteomes" id="UP000183760"/>
    </source>
</evidence>
<dbReference type="InterPro" id="IPR009467">
    <property type="entry name" value="Glycolipid-bd_prot_put"/>
</dbReference>
<accession>A0A511SXU2</accession>
<name>A0A511SXU2_MYXFU</name>
<comment type="caution">
    <text evidence="1">The sequence shown here is derived from an EMBL/GenBank/DDBJ whole genome shotgun (WGS) entry which is preliminary data.</text>
</comment>
<dbReference type="Proteomes" id="UP000321514">
    <property type="component" value="Unassembled WGS sequence"/>
</dbReference>
<protein>
    <recommendedName>
        <fullName evidence="5">Glycolipid-binding domain-containing protein</fullName>
    </recommendedName>
</protein>
<dbReference type="Proteomes" id="UP000183760">
    <property type="component" value="Unassembled WGS sequence"/>
</dbReference>
<organism evidence="1 4">
    <name type="scientific">Myxococcus fulvus</name>
    <dbReference type="NCBI Taxonomy" id="33"/>
    <lineage>
        <taxon>Bacteria</taxon>
        <taxon>Pseudomonadati</taxon>
        <taxon>Myxococcota</taxon>
        <taxon>Myxococcia</taxon>
        <taxon>Myxococcales</taxon>
        <taxon>Cystobacterineae</taxon>
        <taxon>Myxococcaceae</taxon>
        <taxon>Myxococcus</taxon>
    </lineage>
</organism>
<evidence type="ECO:0000313" key="2">
    <source>
        <dbReference type="EMBL" id="SEU05661.1"/>
    </source>
</evidence>
<dbReference type="SUPFAM" id="SSF159275">
    <property type="entry name" value="PA1994-like"/>
    <property type="match status" value="1"/>
</dbReference>
<reference evidence="1 4" key="2">
    <citation type="submission" date="2019-07" db="EMBL/GenBank/DDBJ databases">
        <title>Whole genome shotgun sequence of Myxococcus fulvus NBRC 100333.</title>
        <authorList>
            <person name="Hosoyama A."/>
            <person name="Uohara A."/>
            <person name="Ohji S."/>
            <person name="Ichikawa N."/>
        </authorList>
    </citation>
    <scope>NUCLEOTIDE SEQUENCE [LARGE SCALE GENOMIC DNA]</scope>
    <source>
        <strain evidence="1 4">NBRC 100333</strain>
    </source>
</reference>
<dbReference type="Pfam" id="PF06475">
    <property type="entry name" value="Glycolipid_bind"/>
    <property type="match status" value="1"/>
</dbReference>
<dbReference type="AlphaFoldDB" id="A0A511SXU2"/>
<evidence type="ECO:0000313" key="4">
    <source>
        <dbReference type="Proteomes" id="UP000321514"/>
    </source>
</evidence>
<proteinExistence type="predicted"/>
<evidence type="ECO:0008006" key="5">
    <source>
        <dbReference type="Google" id="ProtNLM"/>
    </source>
</evidence>
<dbReference type="STRING" id="1334629.MFUL124B02_39560"/>
<sequence length="220" mass="24716">MCKTAPPLFPRVASLPRATTMNYLDLLSKSSRRCVRAWQWTREDEPCGEYAELHELADGWALAGSVVLSREGTPCLVEYSVESDSRWRTRQVHVALRGAGGSRTLDLRVDAGLRWWRGDEEVVQFAGCTDVDLAFSPSTNTLPIRRLSLEVGQGSDVTAAWVRMPDLSLEKLPQRYTRLSSTRYRYESGGGRFTSEVETDELGLVTRYPPAWVRVSSASR</sequence>
<dbReference type="EMBL" id="BJXR01000017">
    <property type="protein sequence ID" value="GEN06740.1"/>
    <property type="molecule type" value="Genomic_DNA"/>
</dbReference>
<dbReference type="EMBL" id="FOIB01000004">
    <property type="protein sequence ID" value="SEU05661.1"/>
    <property type="molecule type" value="Genomic_DNA"/>
</dbReference>